<dbReference type="Proteomes" id="UP000184268">
    <property type="component" value="Unassembled WGS sequence"/>
</dbReference>
<organism evidence="10 11">
    <name type="scientific">Ferrimonas marina</name>
    <dbReference type="NCBI Taxonomy" id="299255"/>
    <lineage>
        <taxon>Bacteria</taxon>
        <taxon>Pseudomonadati</taxon>
        <taxon>Pseudomonadota</taxon>
        <taxon>Gammaproteobacteria</taxon>
        <taxon>Alteromonadales</taxon>
        <taxon>Ferrimonadaceae</taxon>
        <taxon>Ferrimonas</taxon>
    </lineage>
</organism>
<evidence type="ECO:0000313" key="10">
    <source>
        <dbReference type="EMBL" id="SHH96194.1"/>
    </source>
</evidence>
<sequence>MKKLLTVALLALGLATTAQAVEVRGWHDGLTCQDCHDQGIKKYPSDQACLSCHNVDDLAEATAREGKDKWQNPHNNLHFGKETPCTECHGEHQPKEHLCAQCHTFDYPDHKQ</sequence>
<evidence type="ECO:0000256" key="4">
    <source>
        <dbReference type="ARBA" id="ARBA00022617"/>
    </source>
</evidence>
<dbReference type="SUPFAM" id="SSF48695">
    <property type="entry name" value="Multiheme cytochromes"/>
    <property type="match status" value="1"/>
</dbReference>
<evidence type="ECO:0000256" key="5">
    <source>
        <dbReference type="ARBA" id="ARBA00022723"/>
    </source>
</evidence>
<dbReference type="GO" id="GO:0046872">
    <property type="term" value="F:metal ion binding"/>
    <property type="evidence" value="ECO:0007669"/>
    <property type="project" value="UniProtKB-KW"/>
</dbReference>
<comment type="subcellular location">
    <subcellularLocation>
        <location evidence="2">Periplasm</location>
    </subcellularLocation>
</comment>
<dbReference type="RefSeq" id="WP_067663967.1">
    <property type="nucleotide sequence ID" value="NZ_FQXG01000005.1"/>
</dbReference>
<dbReference type="GO" id="GO:0042597">
    <property type="term" value="C:periplasmic space"/>
    <property type="evidence" value="ECO:0007669"/>
    <property type="project" value="UniProtKB-SubCell"/>
</dbReference>
<accession>A0A1M5X9J2</accession>
<evidence type="ECO:0000256" key="7">
    <source>
        <dbReference type="ARBA" id="ARBA00023004"/>
    </source>
</evidence>
<dbReference type="AlphaFoldDB" id="A0A1M5X9J2"/>
<dbReference type="InterPro" id="IPR036280">
    <property type="entry name" value="Multihaem_cyt_sf"/>
</dbReference>
<name>A0A1M5X9J2_9GAMM</name>
<evidence type="ECO:0000259" key="9">
    <source>
        <dbReference type="Pfam" id="PF14537"/>
    </source>
</evidence>
<comment type="cofactor">
    <cofactor evidence="1">
        <name>heme c</name>
        <dbReference type="ChEBI" id="CHEBI:61717"/>
    </cofactor>
</comment>
<keyword evidence="5" id="KW-0479">Metal-binding</keyword>
<evidence type="ECO:0000256" key="1">
    <source>
        <dbReference type="ARBA" id="ARBA00001926"/>
    </source>
</evidence>
<evidence type="ECO:0000256" key="8">
    <source>
        <dbReference type="SAM" id="SignalP"/>
    </source>
</evidence>
<evidence type="ECO:0000256" key="3">
    <source>
        <dbReference type="ARBA" id="ARBA00022448"/>
    </source>
</evidence>
<keyword evidence="4" id="KW-0349">Heme</keyword>
<proteinExistence type="predicted"/>
<keyword evidence="8" id="KW-0732">Signal</keyword>
<evidence type="ECO:0000256" key="2">
    <source>
        <dbReference type="ARBA" id="ARBA00004418"/>
    </source>
</evidence>
<gene>
    <name evidence="10" type="ORF">SAMN02745129_3335</name>
</gene>
<dbReference type="EMBL" id="FQXG01000005">
    <property type="protein sequence ID" value="SHH96194.1"/>
    <property type="molecule type" value="Genomic_DNA"/>
</dbReference>
<protein>
    <submittedName>
        <fullName evidence="10">Cytochrome c3</fullName>
    </submittedName>
</protein>
<keyword evidence="6" id="KW-0249">Electron transport</keyword>
<evidence type="ECO:0000256" key="6">
    <source>
        <dbReference type="ARBA" id="ARBA00022982"/>
    </source>
</evidence>
<keyword evidence="7" id="KW-0408">Iron</keyword>
<dbReference type="STRING" id="299255.SAMN02745129_3335"/>
<feature type="signal peptide" evidence="8">
    <location>
        <begin position="1"/>
        <end position="20"/>
    </location>
</feature>
<dbReference type="Pfam" id="PF14537">
    <property type="entry name" value="Cytochrom_c3_2"/>
    <property type="match status" value="1"/>
</dbReference>
<dbReference type="InterPro" id="IPR012286">
    <property type="entry name" value="Tetrahaem_cytochrome"/>
</dbReference>
<feature type="chain" id="PRO_5009914895" evidence="8">
    <location>
        <begin position="21"/>
        <end position="112"/>
    </location>
</feature>
<dbReference type="OrthoDB" id="9153838at2"/>
<dbReference type="Gene3D" id="1.10.1130.10">
    <property type="entry name" value="Flavocytochrome C3, Chain A"/>
    <property type="match status" value="1"/>
</dbReference>
<keyword evidence="3" id="KW-0813">Transport</keyword>
<dbReference type="CDD" id="cd08168">
    <property type="entry name" value="Cytochrom_C3"/>
    <property type="match status" value="1"/>
</dbReference>
<evidence type="ECO:0000313" key="11">
    <source>
        <dbReference type="Proteomes" id="UP000184268"/>
    </source>
</evidence>
<keyword evidence="11" id="KW-1185">Reference proteome</keyword>
<feature type="domain" description="Tetrahaem cytochrome" evidence="9">
    <location>
        <begin position="28"/>
        <end position="104"/>
    </location>
</feature>
<reference evidence="10 11" key="1">
    <citation type="submission" date="2016-11" db="EMBL/GenBank/DDBJ databases">
        <authorList>
            <person name="Jaros S."/>
            <person name="Januszkiewicz K."/>
            <person name="Wedrychowicz H."/>
        </authorList>
    </citation>
    <scope>NUCLEOTIDE SEQUENCE [LARGE SCALE GENOMIC DNA]</scope>
    <source>
        <strain evidence="10 11">DSM 16917</strain>
    </source>
</reference>